<dbReference type="InterPro" id="IPR013783">
    <property type="entry name" value="Ig-like_fold"/>
</dbReference>
<keyword evidence="3" id="KW-0812">Transmembrane</keyword>
<dbReference type="InterPro" id="IPR036179">
    <property type="entry name" value="Ig-like_dom_sf"/>
</dbReference>
<sequence>MKSLVFILNFLSFTLSYSQSGLKNEKYQYAKMNSNQVEMRYLDDYGPNQNAYVKCPNSCKCFKITRRVQCDGYNFNSNFEKPSTMLLSIIYGIPSDVVELELNSYVFEQNQLNFQSFPLKLEYLTRLHIFNSNLQFIQQSILTVNFPSLKILNLNKNNFGKIDNSPFAYTNITYLSMMNNANLELTEKTFLNSKIISLNFNSCNFGLDNSLTKNLQNNLYSNFLNKLYYKQKIDVDEVGGLVKFPFQSLIPLNKTLLYLSLQNNYISSINDKWSFVLRNIKKVKFHRNPWHCNCVLSWLHNFLVVHQKLNQEYIMPTCATPQNFENIQFDKIASNNMICVAPKFTVLASIFGGKRENVDRQQLKCAASGDPAPTIYWIEPNSDTTTFKPANVHSFDIIANARDRDLNYKLKNSQNFIYPAHTDAILNVTKSDGSYICIAYNNVGNVTMMMNVTWPHISQNIIPSHFSHKFYNFSNFDEKNSPQSIKPHNSKFYMDYQSAFLKKENVVYKYKNGGYSATILSGAIVGSHLLTLLIVLPIFLYYKKRKSKKYSNSNDSSDKLPNFPASNRSENYDCPSFKHQTVVTQKRDSFIDKKGTPNPIIYYPNSNQNSLGRYKFEPFCPPSNSTKKHSPLQGNQIKKNVLQGSHVNEFTPFTSKFYPPQSYRINSSN</sequence>
<dbReference type="PANTHER" id="PTHR24366:SF96">
    <property type="entry name" value="LEUCINE RICH REPEAT CONTAINING 53"/>
    <property type="match status" value="1"/>
</dbReference>
<keyword evidence="3" id="KW-1133">Transmembrane helix</keyword>
<proteinExistence type="predicted"/>
<keyword evidence="2" id="KW-0677">Repeat</keyword>
<dbReference type="Proteomes" id="UP000078046">
    <property type="component" value="Unassembled WGS sequence"/>
</dbReference>
<feature type="transmembrane region" description="Helical" evidence="3">
    <location>
        <begin position="519"/>
        <end position="542"/>
    </location>
</feature>
<reference evidence="6 7" key="1">
    <citation type="submission" date="2016-04" db="EMBL/GenBank/DDBJ databases">
        <title>The genome of Intoshia linei affirms orthonectids as highly simplified spiralians.</title>
        <authorList>
            <person name="Mikhailov K.V."/>
            <person name="Slusarev G.S."/>
            <person name="Nikitin M.A."/>
            <person name="Logacheva M.D."/>
            <person name="Penin A."/>
            <person name="Aleoshin V."/>
            <person name="Panchin Y.V."/>
        </authorList>
    </citation>
    <scope>NUCLEOTIDE SEQUENCE [LARGE SCALE GENOMIC DNA]</scope>
    <source>
        <strain evidence="6">Intl2013</strain>
        <tissue evidence="6">Whole animal</tissue>
    </source>
</reference>
<dbReference type="Gene3D" id="2.60.40.10">
    <property type="entry name" value="Immunoglobulins"/>
    <property type="match status" value="1"/>
</dbReference>
<evidence type="ECO:0000256" key="3">
    <source>
        <dbReference type="SAM" id="Phobius"/>
    </source>
</evidence>
<feature type="signal peptide" evidence="4">
    <location>
        <begin position="1"/>
        <end position="18"/>
    </location>
</feature>
<dbReference type="Gene3D" id="3.80.10.10">
    <property type="entry name" value="Ribonuclease Inhibitor"/>
    <property type="match status" value="2"/>
</dbReference>
<keyword evidence="7" id="KW-1185">Reference proteome</keyword>
<keyword evidence="4" id="KW-0732">Signal</keyword>
<evidence type="ECO:0000313" key="6">
    <source>
        <dbReference type="EMBL" id="OAF69162.1"/>
    </source>
</evidence>
<evidence type="ECO:0000313" key="7">
    <source>
        <dbReference type="Proteomes" id="UP000078046"/>
    </source>
</evidence>
<organism evidence="6 7">
    <name type="scientific">Intoshia linei</name>
    <dbReference type="NCBI Taxonomy" id="1819745"/>
    <lineage>
        <taxon>Eukaryota</taxon>
        <taxon>Metazoa</taxon>
        <taxon>Spiralia</taxon>
        <taxon>Lophotrochozoa</taxon>
        <taxon>Mesozoa</taxon>
        <taxon>Orthonectida</taxon>
        <taxon>Rhopaluridae</taxon>
        <taxon>Intoshia</taxon>
    </lineage>
</organism>
<dbReference type="PANTHER" id="PTHR24366">
    <property type="entry name" value="IG(IMMUNOGLOBULIN) AND LRR(LEUCINE RICH REPEAT) DOMAINS"/>
    <property type="match status" value="1"/>
</dbReference>
<dbReference type="OrthoDB" id="1394818at2759"/>
<gene>
    <name evidence="6" type="ORF">A3Q56_03111</name>
</gene>
<keyword evidence="3" id="KW-0472">Membrane</keyword>
<feature type="domain" description="Ig-like" evidence="5">
    <location>
        <begin position="342"/>
        <end position="453"/>
    </location>
</feature>
<dbReference type="AlphaFoldDB" id="A0A177B635"/>
<dbReference type="InterPro" id="IPR032675">
    <property type="entry name" value="LRR_dom_sf"/>
</dbReference>
<evidence type="ECO:0000259" key="5">
    <source>
        <dbReference type="PROSITE" id="PS50835"/>
    </source>
</evidence>
<accession>A0A177B635</accession>
<dbReference type="EMBL" id="LWCA01000326">
    <property type="protein sequence ID" value="OAF69162.1"/>
    <property type="molecule type" value="Genomic_DNA"/>
</dbReference>
<dbReference type="SUPFAM" id="SSF52058">
    <property type="entry name" value="L domain-like"/>
    <property type="match status" value="1"/>
</dbReference>
<evidence type="ECO:0000256" key="2">
    <source>
        <dbReference type="ARBA" id="ARBA00022737"/>
    </source>
</evidence>
<comment type="caution">
    <text evidence="6">The sequence shown here is derived from an EMBL/GenBank/DDBJ whole genome shotgun (WGS) entry which is preliminary data.</text>
</comment>
<dbReference type="SUPFAM" id="SSF48726">
    <property type="entry name" value="Immunoglobulin"/>
    <property type="match status" value="1"/>
</dbReference>
<evidence type="ECO:0000256" key="1">
    <source>
        <dbReference type="ARBA" id="ARBA00022614"/>
    </source>
</evidence>
<feature type="chain" id="PRO_5008056869" description="Ig-like domain-containing protein" evidence="4">
    <location>
        <begin position="19"/>
        <end position="669"/>
    </location>
</feature>
<evidence type="ECO:0000256" key="4">
    <source>
        <dbReference type="SAM" id="SignalP"/>
    </source>
</evidence>
<name>A0A177B635_9BILA</name>
<keyword evidence="1" id="KW-0433">Leucine-rich repeat</keyword>
<dbReference type="PROSITE" id="PS50835">
    <property type="entry name" value="IG_LIKE"/>
    <property type="match status" value="1"/>
</dbReference>
<dbReference type="InterPro" id="IPR007110">
    <property type="entry name" value="Ig-like_dom"/>
</dbReference>
<protein>
    <recommendedName>
        <fullName evidence="5">Ig-like domain-containing protein</fullName>
    </recommendedName>
</protein>